<dbReference type="SUPFAM" id="SSF46785">
    <property type="entry name" value="Winged helix' DNA-binding domain"/>
    <property type="match status" value="1"/>
</dbReference>
<dbReference type="GO" id="GO:0043565">
    <property type="term" value="F:sequence-specific DNA binding"/>
    <property type="evidence" value="ECO:0007669"/>
    <property type="project" value="TreeGrafter"/>
</dbReference>
<dbReference type="InterPro" id="IPR000847">
    <property type="entry name" value="LysR_HTH_N"/>
</dbReference>
<dbReference type="FunFam" id="1.10.10.10:FF:000001">
    <property type="entry name" value="LysR family transcriptional regulator"/>
    <property type="match status" value="1"/>
</dbReference>
<keyword evidence="3" id="KW-0238">DNA-binding</keyword>
<dbReference type="PANTHER" id="PTHR30537:SF5">
    <property type="entry name" value="HTH-TYPE TRANSCRIPTIONAL ACTIVATOR TTDR-RELATED"/>
    <property type="match status" value="1"/>
</dbReference>
<name>A0A377M8L2_ENTCL</name>
<evidence type="ECO:0000256" key="4">
    <source>
        <dbReference type="ARBA" id="ARBA00023163"/>
    </source>
</evidence>
<dbReference type="Gene3D" id="1.10.10.10">
    <property type="entry name" value="Winged helix-like DNA-binding domain superfamily/Winged helix DNA-binding domain"/>
    <property type="match status" value="1"/>
</dbReference>
<keyword evidence="4" id="KW-0804">Transcription</keyword>
<feature type="domain" description="HTH lysR-type" evidence="5">
    <location>
        <begin position="1"/>
        <end position="60"/>
    </location>
</feature>
<dbReference type="PANTHER" id="PTHR30537">
    <property type="entry name" value="HTH-TYPE TRANSCRIPTIONAL REGULATOR"/>
    <property type="match status" value="1"/>
</dbReference>
<dbReference type="GO" id="GO:0003700">
    <property type="term" value="F:DNA-binding transcription factor activity"/>
    <property type="evidence" value="ECO:0007669"/>
    <property type="project" value="InterPro"/>
</dbReference>
<evidence type="ECO:0000259" key="5">
    <source>
        <dbReference type="PROSITE" id="PS50931"/>
    </source>
</evidence>
<accession>A0A377M8L2</accession>
<organism evidence="6 7">
    <name type="scientific">Enterobacter cloacae</name>
    <dbReference type="NCBI Taxonomy" id="550"/>
    <lineage>
        <taxon>Bacteria</taxon>
        <taxon>Pseudomonadati</taxon>
        <taxon>Pseudomonadota</taxon>
        <taxon>Gammaproteobacteria</taxon>
        <taxon>Enterobacterales</taxon>
        <taxon>Enterobacteriaceae</taxon>
        <taxon>Enterobacter</taxon>
        <taxon>Enterobacter cloacae complex</taxon>
    </lineage>
</organism>
<dbReference type="PRINTS" id="PR00039">
    <property type="entry name" value="HTHLYSR"/>
</dbReference>
<dbReference type="PROSITE" id="PS50931">
    <property type="entry name" value="HTH_LYSR"/>
    <property type="match status" value="1"/>
</dbReference>
<dbReference type="Proteomes" id="UP000255106">
    <property type="component" value="Unassembled WGS sequence"/>
</dbReference>
<keyword evidence="2" id="KW-0805">Transcription regulation</keyword>
<sequence length="119" mass="13037">MFKQLQDMALFALVAEMGSFTAAAQKADLPKSSVSQRISQLEQQVGIRLLNRTTRRLNLTFAGSTIWCIVARCWRPAKGRSMPFSGCVKTPAAASYHLPGGHWRDVTGTPECRVSAPLS</sequence>
<evidence type="ECO:0000313" key="6">
    <source>
        <dbReference type="EMBL" id="STQ14316.1"/>
    </source>
</evidence>
<evidence type="ECO:0000313" key="7">
    <source>
        <dbReference type="Proteomes" id="UP000255106"/>
    </source>
</evidence>
<dbReference type="GO" id="GO:0006351">
    <property type="term" value="P:DNA-templated transcription"/>
    <property type="evidence" value="ECO:0007669"/>
    <property type="project" value="TreeGrafter"/>
</dbReference>
<proteinExistence type="inferred from homology"/>
<dbReference type="InterPro" id="IPR036390">
    <property type="entry name" value="WH_DNA-bd_sf"/>
</dbReference>
<reference evidence="6 7" key="1">
    <citation type="submission" date="2018-06" db="EMBL/GenBank/DDBJ databases">
        <authorList>
            <consortium name="Pathogen Informatics"/>
            <person name="Doyle S."/>
        </authorList>
    </citation>
    <scope>NUCLEOTIDE SEQUENCE [LARGE SCALE GENOMIC DNA]</scope>
    <source>
        <strain evidence="6 7">NCTC10005</strain>
    </source>
</reference>
<evidence type="ECO:0000256" key="2">
    <source>
        <dbReference type="ARBA" id="ARBA00023015"/>
    </source>
</evidence>
<dbReference type="AlphaFoldDB" id="A0A377M8L2"/>
<evidence type="ECO:0000256" key="3">
    <source>
        <dbReference type="ARBA" id="ARBA00023125"/>
    </source>
</evidence>
<dbReference type="InterPro" id="IPR036388">
    <property type="entry name" value="WH-like_DNA-bd_sf"/>
</dbReference>
<protein>
    <submittedName>
        <fullName evidence="6">LysR family transcriptional regulator</fullName>
    </submittedName>
</protein>
<gene>
    <name evidence="6" type="primary">yofA</name>
    <name evidence="6" type="ORF">NCTC10005_07170</name>
</gene>
<evidence type="ECO:0000256" key="1">
    <source>
        <dbReference type="ARBA" id="ARBA00009437"/>
    </source>
</evidence>
<comment type="similarity">
    <text evidence="1">Belongs to the LysR transcriptional regulatory family.</text>
</comment>
<dbReference type="InterPro" id="IPR058163">
    <property type="entry name" value="LysR-type_TF_proteobact-type"/>
</dbReference>
<dbReference type="EMBL" id="UGJB01000004">
    <property type="protein sequence ID" value="STQ14316.1"/>
    <property type="molecule type" value="Genomic_DNA"/>
</dbReference>
<dbReference type="Pfam" id="PF00126">
    <property type="entry name" value="HTH_1"/>
    <property type="match status" value="1"/>
</dbReference>